<dbReference type="Pfam" id="PF10453">
    <property type="entry name" value="NUFIP1"/>
    <property type="match status" value="1"/>
</dbReference>
<dbReference type="Gene3D" id="6.10.250.1790">
    <property type="match status" value="1"/>
</dbReference>
<gene>
    <name evidence="3" type="ORF">LANO_0E04544G</name>
</gene>
<reference evidence="4" key="1">
    <citation type="submission" date="2016-03" db="EMBL/GenBank/DDBJ databases">
        <authorList>
            <person name="Devillers Hugo."/>
        </authorList>
    </citation>
    <scope>NUCLEOTIDE SEQUENCE [LARGE SCALE GENOMIC DNA]</scope>
</reference>
<dbReference type="InterPro" id="IPR019496">
    <property type="entry name" value="NUFIP1_cons_dom"/>
</dbReference>
<feature type="region of interest" description="Disordered" evidence="1">
    <location>
        <begin position="1"/>
        <end position="63"/>
    </location>
</feature>
<evidence type="ECO:0000313" key="4">
    <source>
        <dbReference type="Proteomes" id="UP000189911"/>
    </source>
</evidence>
<proteinExistence type="predicted"/>
<dbReference type="Proteomes" id="UP000189911">
    <property type="component" value="Chromosome E"/>
</dbReference>
<organism evidence="3 4">
    <name type="scientific">Lachancea nothofagi CBS 11611</name>
    <dbReference type="NCBI Taxonomy" id="1266666"/>
    <lineage>
        <taxon>Eukaryota</taxon>
        <taxon>Fungi</taxon>
        <taxon>Dikarya</taxon>
        <taxon>Ascomycota</taxon>
        <taxon>Saccharomycotina</taxon>
        <taxon>Saccharomycetes</taxon>
        <taxon>Saccharomycetales</taxon>
        <taxon>Saccharomycetaceae</taxon>
        <taxon>Lachancea</taxon>
    </lineage>
</organism>
<name>A0A1G4JSK7_9SACH</name>
<protein>
    <submittedName>
        <fullName evidence="3">LANO_0E04544g1_1</fullName>
    </submittedName>
</protein>
<feature type="compositionally biased region" description="Polar residues" evidence="1">
    <location>
        <begin position="329"/>
        <end position="338"/>
    </location>
</feature>
<feature type="compositionally biased region" description="Polar residues" evidence="1">
    <location>
        <begin position="1"/>
        <end position="40"/>
    </location>
</feature>
<feature type="region of interest" description="Disordered" evidence="1">
    <location>
        <begin position="294"/>
        <end position="338"/>
    </location>
</feature>
<dbReference type="EMBL" id="LT598451">
    <property type="protein sequence ID" value="SCU93689.1"/>
    <property type="molecule type" value="Genomic_DNA"/>
</dbReference>
<keyword evidence="4" id="KW-1185">Reference proteome</keyword>
<evidence type="ECO:0000259" key="2">
    <source>
        <dbReference type="Pfam" id="PF10453"/>
    </source>
</evidence>
<evidence type="ECO:0000313" key="3">
    <source>
        <dbReference type="EMBL" id="SCU93689.1"/>
    </source>
</evidence>
<feature type="region of interest" description="Disordered" evidence="1">
    <location>
        <begin position="121"/>
        <end position="144"/>
    </location>
</feature>
<dbReference type="AlphaFoldDB" id="A0A1G4JSK7"/>
<sequence>MSYHQNIRYGTNGQGQEPSSIPRPTSSGQILDQDGRSTTGRADLTQLHPQSNPQIYYPGFSGYGTPHGHPQPYYGSYNPYYHSGQQTAQAYGGNPYYGYAAGYPQEVHRLSESTALQTSHFVDRTDYDDSKESDRSNDKELVSHGKELLKSDDAEILNKSIKLIEPLKDETAAVKIPSTSITLESEEDIEKWREERRKMWLLKISNNREKHKLDLGVEEKELNSNTSFHSAKKEKQFIQNIQNQINRYNPNPNLSLKLIQREMAEQNTSLLNFIRELGDANLLEYELTEEEKEKLFGNNNKQTRTKSDHGNKRSAYVRGGASRYEGNVKRQNVSTDGE</sequence>
<accession>A0A1G4JSK7</accession>
<feature type="domain" description="FMR1-interacting protein 1 conserved" evidence="2">
    <location>
        <begin position="171"/>
        <end position="221"/>
    </location>
</feature>
<evidence type="ECO:0000256" key="1">
    <source>
        <dbReference type="SAM" id="MobiDB-lite"/>
    </source>
</evidence>
<dbReference type="OrthoDB" id="273070at2759"/>